<dbReference type="Proteomes" id="UP000644010">
    <property type="component" value="Unassembled WGS sequence"/>
</dbReference>
<dbReference type="PANTHER" id="PTHR35340:SF5">
    <property type="entry name" value="ASST-DOMAIN-CONTAINING PROTEIN"/>
    <property type="match status" value="1"/>
</dbReference>
<feature type="signal peptide" evidence="1">
    <location>
        <begin position="1"/>
        <end position="22"/>
    </location>
</feature>
<sequence length="293" mass="32787">MRTIIYTLILSCICCLATVAQCGNFAGADYSQGIVFIMENNRIVWQHKAPESNDIWVLPNGNLLFSTGKGVLEVTRQNDTVFHYASESPIFACQRLKNGNTFIGECNAGRLLEVSPEGNIVSDICILPEGISDGTFAFMRNARKLDNGHYLVAHYGDECVKEYDQAGKVVWQVKIPGGPHSVIRLRDGHTLVAVADKTQNPRIVELDKQGKTVWEISNKDIPGKPLKFLGGMQYFPDGRLLFTNWVGHVNPEQRNHLFLVDREKNILCTVENREGIQTMSSVFSLDENGKSYH</sequence>
<evidence type="ECO:0000256" key="1">
    <source>
        <dbReference type="SAM" id="SignalP"/>
    </source>
</evidence>
<dbReference type="InterPro" id="IPR053143">
    <property type="entry name" value="Arylsulfate_ST"/>
</dbReference>
<proteinExistence type="predicted"/>
<organism evidence="2 3">
    <name type="scientific">Parabacteroides segnis</name>
    <dbReference type="NCBI Taxonomy" id="2763058"/>
    <lineage>
        <taxon>Bacteria</taxon>
        <taxon>Pseudomonadati</taxon>
        <taxon>Bacteroidota</taxon>
        <taxon>Bacteroidia</taxon>
        <taxon>Bacteroidales</taxon>
        <taxon>Tannerellaceae</taxon>
        <taxon>Parabacteroides</taxon>
    </lineage>
</organism>
<protein>
    <submittedName>
        <fullName evidence="2">Aryl-sulfate sulfotransferase</fullName>
    </submittedName>
</protein>
<evidence type="ECO:0000313" key="2">
    <source>
        <dbReference type="EMBL" id="MBC5642709.1"/>
    </source>
</evidence>
<comment type="caution">
    <text evidence="2">The sequence shown here is derived from an EMBL/GenBank/DDBJ whole genome shotgun (WGS) entry which is preliminary data.</text>
</comment>
<dbReference type="InterPro" id="IPR010262">
    <property type="entry name" value="Arylsulfotransferase_bact"/>
</dbReference>
<dbReference type="EMBL" id="JACOOI010000006">
    <property type="protein sequence ID" value="MBC5642709.1"/>
    <property type="molecule type" value="Genomic_DNA"/>
</dbReference>
<feature type="chain" id="PRO_5046742430" evidence="1">
    <location>
        <begin position="23"/>
        <end position="293"/>
    </location>
</feature>
<reference evidence="2 3" key="1">
    <citation type="submission" date="2020-08" db="EMBL/GenBank/DDBJ databases">
        <title>Genome public.</title>
        <authorList>
            <person name="Liu C."/>
            <person name="Sun Q."/>
        </authorList>
    </citation>
    <scope>NUCLEOTIDE SEQUENCE [LARGE SCALE GENOMIC DNA]</scope>
    <source>
        <strain evidence="2 3">BX2</strain>
    </source>
</reference>
<evidence type="ECO:0000313" key="3">
    <source>
        <dbReference type="Proteomes" id="UP000644010"/>
    </source>
</evidence>
<dbReference type="InterPro" id="IPR011042">
    <property type="entry name" value="6-blade_b-propeller_TolB-like"/>
</dbReference>
<dbReference type="SUPFAM" id="SSF101898">
    <property type="entry name" value="NHL repeat"/>
    <property type="match status" value="1"/>
</dbReference>
<keyword evidence="3" id="KW-1185">Reference proteome</keyword>
<dbReference type="PANTHER" id="PTHR35340">
    <property type="entry name" value="PQQ ENZYME REPEAT PROTEIN-RELATED"/>
    <property type="match status" value="1"/>
</dbReference>
<accession>A0ABR7E0Q6</accession>
<name>A0ABR7E0Q6_9BACT</name>
<dbReference type="Gene3D" id="2.120.10.30">
    <property type="entry name" value="TolB, C-terminal domain"/>
    <property type="match status" value="1"/>
</dbReference>
<dbReference type="RefSeq" id="WP_186958887.1">
    <property type="nucleotide sequence ID" value="NZ_JACOOI010000006.1"/>
</dbReference>
<dbReference type="Pfam" id="PF05935">
    <property type="entry name" value="Arylsulfotrans"/>
    <property type="match status" value="1"/>
</dbReference>
<keyword evidence="1" id="KW-0732">Signal</keyword>
<gene>
    <name evidence="2" type="ORF">H8S77_07390</name>
</gene>